<reference evidence="2 3" key="1">
    <citation type="submission" date="2021-02" db="EMBL/GenBank/DDBJ databases">
        <title>Genome assembly of Pseudopithomyces chartarum.</title>
        <authorList>
            <person name="Jauregui R."/>
            <person name="Singh J."/>
            <person name="Voisey C."/>
        </authorList>
    </citation>
    <scope>NUCLEOTIDE SEQUENCE [LARGE SCALE GENOMIC DNA]</scope>
    <source>
        <strain evidence="2 3">AGR01</strain>
    </source>
</reference>
<dbReference type="GO" id="GO:0016791">
    <property type="term" value="F:phosphatase activity"/>
    <property type="evidence" value="ECO:0007669"/>
    <property type="project" value="UniProtKB-ARBA"/>
</dbReference>
<evidence type="ECO:0000313" key="3">
    <source>
        <dbReference type="Proteomes" id="UP001280581"/>
    </source>
</evidence>
<dbReference type="NCBIfam" id="TIGR01509">
    <property type="entry name" value="HAD-SF-IA-v3"/>
    <property type="match status" value="1"/>
</dbReference>
<proteinExistence type="predicted"/>
<dbReference type="Pfam" id="PF00702">
    <property type="entry name" value="Hydrolase"/>
    <property type="match status" value="1"/>
</dbReference>
<feature type="region of interest" description="Disordered" evidence="1">
    <location>
        <begin position="568"/>
        <end position="593"/>
    </location>
</feature>
<evidence type="ECO:0000313" key="2">
    <source>
        <dbReference type="EMBL" id="KAK3197407.1"/>
    </source>
</evidence>
<protein>
    <recommendedName>
        <fullName evidence="4">HAD-like protein</fullName>
    </recommendedName>
</protein>
<evidence type="ECO:0008006" key="4">
    <source>
        <dbReference type="Google" id="ProtNLM"/>
    </source>
</evidence>
<dbReference type="Gene3D" id="3.40.50.1000">
    <property type="entry name" value="HAD superfamily/HAD-like"/>
    <property type="match status" value="1"/>
</dbReference>
<dbReference type="Gene3D" id="1.10.150.240">
    <property type="entry name" value="Putative phosphatase, domain 2"/>
    <property type="match status" value="1"/>
</dbReference>
<dbReference type="Proteomes" id="UP001280581">
    <property type="component" value="Unassembled WGS sequence"/>
</dbReference>
<name>A0AAN6LPH1_9PLEO</name>
<comment type="caution">
    <text evidence="2">The sequence shown here is derived from an EMBL/GenBank/DDBJ whole genome shotgun (WGS) entry which is preliminary data.</text>
</comment>
<dbReference type="InterPro" id="IPR023214">
    <property type="entry name" value="HAD_sf"/>
</dbReference>
<dbReference type="AlphaFoldDB" id="A0AAN6LPH1"/>
<dbReference type="InterPro" id="IPR006439">
    <property type="entry name" value="HAD-SF_hydro_IA"/>
</dbReference>
<sequence length="593" mass="65568">MVPPSRFLVLDLGDVLFHYNALGLTEFPRKHFGTIITSPEWAALERGEIDHNNALQRLASRPDIPLTATQIESGLAQCRKSLSLDVTLVKLLAEFKNKMKNVGGGLKFYAMTNVSEFDFTLMGDVLSANGMDWSLFHGVFTSFGAHMRKPEARFYEHVIAKLGARPQDMVFVDDKVENVNAANAAGMHGLGFTGRAKLIHQLHLMFLDSRVLGGKTWLKEHARELSNEIEGGEKFEDAFSQFLIMEATKDSSLLYLNSSLEPHQETDADIQRVVDSGRQWNYFIRKPVGTTDCFPNDVDTTACSLLAFTPQTGANEVLDSMLANRTADGFVQTYWDPTRPRVDCCVLTNVIRAFYKYQRGGDIKESLAYVVKALLGKDYISGTRHYCTPETFLFYVAQLVSSYPQEPELQALQEPLAMALAERVGVYANTVTQAELDLEAASKAMTASDTTGAAKKKLYKAYVPEVDSLAIAMRILGCQLLKIRPNGYDKDILRLTEMQCEDGSWPIGWVCRYGRTKARIGNRGVVTAFAAKALETEAMVTADGVDVTGLEEDEQTGYKIKGAVAGSSKDAVSDLVSEDGRTRADSLMKDKSA</sequence>
<evidence type="ECO:0000256" key="1">
    <source>
        <dbReference type="SAM" id="MobiDB-lite"/>
    </source>
</evidence>
<feature type="compositionally biased region" description="Basic and acidic residues" evidence="1">
    <location>
        <begin position="578"/>
        <end position="593"/>
    </location>
</feature>
<gene>
    <name evidence="2" type="ORF">GRF29_216g83890</name>
</gene>
<dbReference type="PANTHER" id="PTHR43611:SF3">
    <property type="entry name" value="FLAVIN MONONUCLEOTIDE HYDROLASE 1, CHLOROPLATIC"/>
    <property type="match status" value="1"/>
</dbReference>
<dbReference type="PANTHER" id="PTHR43611">
    <property type="entry name" value="ALPHA-D-GLUCOSE 1-PHOSPHATE PHOSPHATASE"/>
    <property type="match status" value="1"/>
</dbReference>
<accession>A0AAN6LPH1</accession>
<dbReference type="EMBL" id="WVTA01000018">
    <property type="protein sequence ID" value="KAK3197407.1"/>
    <property type="molecule type" value="Genomic_DNA"/>
</dbReference>
<dbReference type="SUPFAM" id="SSF56784">
    <property type="entry name" value="HAD-like"/>
    <property type="match status" value="1"/>
</dbReference>
<keyword evidence="3" id="KW-1185">Reference proteome</keyword>
<dbReference type="InterPro" id="IPR023198">
    <property type="entry name" value="PGP-like_dom2"/>
</dbReference>
<dbReference type="InterPro" id="IPR036412">
    <property type="entry name" value="HAD-like_sf"/>
</dbReference>
<organism evidence="2 3">
    <name type="scientific">Pseudopithomyces chartarum</name>
    <dbReference type="NCBI Taxonomy" id="1892770"/>
    <lineage>
        <taxon>Eukaryota</taxon>
        <taxon>Fungi</taxon>
        <taxon>Dikarya</taxon>
        <taxon>Ascomycota</taxon>
        <taxon>Pezizomycotina</taxon>
        <taxon>Dothideomycetes</taxon>
        <taxon>Pleosporomycetidae</taxon>
        <taxon>Pleosporales</taxon>
        <taxon>Massarineae</taxon>
        <taxon>Didymosphaeriaceae</taxon>
        <taxon>Pseudopithomyces</taxon>
    </lineage>
</organism>